<dbReference type="Proteomes" id="UP000503509">
    <property type="component" value="Genome"/>
</dbReference>
<feature type="domain" description="RING-type" evidence="7">
    <location>
        <begin position="8"/>
        <end position="64"/>
    </location>
</feature>
<dbReference type="EMBL" id="MH717816">
    <property type="protein sequence ID" value="QAT90362.1"/>
    <property type="molecule type" value="Genomic_DNA"/>
</dbReference>
<keyword evidence="5" id="KW-0175">Coiled coil</keyword>
<feature type="region of interest" description="Disordered" evidence="6">
    <location>
        <begin position="367"/>
        <end position="388"/>
    </location>
</feature>
<feature type="coiled-coil region" evidence="5">
    <location>
        <begin position="249"/>
        <end position="318"/>
    </location>
</feature>
<proteinExistence type="predicted"/>
<organism evidence="8 9">
    <name type="scientific">Spodoptera exempta nucleopolyhedrovirus</name>
    <dbReference type="NCBI Taxonomy" id="1242863"/>
    <lineage>
        <taxon>Viruses</taxon>
        <taxon>Viruses incertae sedis</taxon>
        <taxon>Naldaviricetes</taxon>
        <taxon>Lefavirales</taxon>
        <taxon>Baculoviridae</taxon>
        <taxon>Alphabaculovirus</taxon>
        <taxon>Alphabaculovirus spexemptae</taxon>
    </lineage>
</organism>
<evidence type="ECO:0000256" key="4">
    <source>
        <dbReference type="PROSITE-ProRule" id="PRU00175"/>
    </source>
</evidence>
<evidence type="ECO:0000256" key="5">
    <source>
        <dbReference type="SAM" id="Coils"/>
    </source>
</evidence>
<name>A0A410S7Q5_9ABAC</name>
<feature type="coiled-coil region" evidence="5">
    <location>
        <begin position="154"/>
        <end position="181"/>
    </location>
</feature>
<dbReference type="InterPro" id="IPR013083">
    <property type="entry name" value="Znf_RING/FYVE/PHD"/>
</dbReference>
<dbReference type="RefSeq" id="YP_010086494.1">
    <property type="nucleotide sequence ID" value="NC_055455.1"/>
</dbReference>
<dbReference type="PROSITE" id="PS50089">
    <property type="entry name" value="ZF_RING_2"/>
    <property type="match status" value="1"/>
</dbReference>
<keyword evidence="3" id="KW-0862">Zinc</keyword>
<dbReference type="InterPro" id="IPR001841">
    <property type="entry name" value="Znf_RING"/>
</dbReference>
<evidence type="ECO:0000259" key="7">
    <source>
        <dbReference type="PROSITE" id="PS50089"/>
    </source>
</evidence>
<dbReference type="InterPro" id="IPR017907">
    <property type="entry name" value="Znf_RING_CS"/>
</dbReference>
<gene>
    <name evidence="8" type="primary">cg30</name>
</gene>
<keyword evidence="2 4" id="KW-0863">Zinc-finger</keyword>
<evidence type="ECO:0000313" key="8">
    <source>
        <dbReference type="EMBL" id="QAT90362.1"/>
    </source>
</evidence>
<reference evidence="8 9" key="1">
    <citation type="submission" date="2018-08" db="EMBL/GenBank/DDBJ databases">
        <title>Sequence analysis of the African armyworm, Spodoptera exempta nucleopolyhedrovirus.</title>
        <authorList>
            <person name="Escasa S.R."/>
            <person name="Mowery J.D."/>
            <person name="Bauchan G.R."/>
            <person name="Harrison R.L."/>
            <person name="Cory J.S."/>
        </authorList>
    </citation>
    <scope>NUCLEOTIDE SEQUENCE [LARGE SCALE GENOMIC DNA]</scope>
    <source>
        <strain evidence="8 9">244.1</strain>
    </source>
</reference>
<evidence type="ECO:0000256" key="2">
    <source>
        <dbReference type="ARBA" id="ARBA00022771"/>
    </source>
</evidence>
<feature type="compositionally biased region" description="Polar residues" evidence="6">
    <location>
        <begin position="122"/>
        <end position="140"/>
    </location>
</feature>
<dbReference type="SMART" id="SM00184">
    <property type="entry name" value="RING"/>
    <property type="match status" value="1"/>
</dbReference>
<feature type="region of interest" description="Disordered" evidence="6">
    <location>
        <begin position="116"/>
        <end position="140"/>
    </location>
</feature>
<evidence type="ECO:0000313" key="9">
    <source>
        <dbReference type="Proteomes" id="UP000503509"/>
    </source>
</evidence>
<dbReference type="KEGG" id="vg:65101680"/>
<accession>A0A410S7Q5</accession>
<dbReference type="GO" id="GO:0008270">
    <property type="term" value="F:zinc ion binding"/>
    <property type="evidence" value="ECO:0007669"/>
    <property type="project" value="UniProtKB-KW"/>
</dbReference>
<evidence type="ECO:0000256" key="3">
    <source>
        <dbReference type="ARBA" id="ARBA00022833"/>
    </source>
</evidence>
<keyword evidence="9" id="KW-1185">Reference proteome</keyword>
<dbReference type="Gene3D" id="3.30.40.10">
    <property type="entry name" value="Zinc/RING finger domain, C3HC4 (zinc finger)"/>
    <property type="match status" value="1"/>
</dbReference>
<dbReference type="GeneID" id="65101680"/>
<sequence length="388" mass="44623">MSSVTLNCGVCFADVKIRDDFLQHNDLYVGPFLLLDSCNHAFCVSCVKALQNGRLCSINCPMCRKFCKKFRILFFTLNGVFAVEFNSNSIKKFSINSCRLNFCKLVSGMYPFSVAETEEPKPSTSKEPQPSTSKDLASTPSLLNNLNTKFDVAIKDFSQLLDSYKSQIEQCKIQQQQHNDDDIMIINDSDAEEDDNDDLEMKKIMQLSRLQHEIDTLKSCQINLLDLSMQMKTNVESVVAELTNKKLELGSIKNQIESCNNKLKQSVEEFGRQQKLIQEHQNRLSFIESDILRKQAKLESVEEKLTTAKNEVKEFEDKYFIEEKKYSKLRTENLHLMIDNFSLKLKKDSLDLEIDSLEKSLEKKRKISEKKNDVDGVNEEVVSKKIKL</sequence>
<keyword evidence="1" id="KW-0479">Metal-binding</keyword>
<evidence type="ECO:0000256" key="1">
    <source>
        <dbReference type="ARBA" id="ARBA00022723"/>
    </source>
</evidence>
<protein>
    <submittedName>
        <fullName evidence="8">CG30</fullName>
    </submittedName>
</protein>
<dbReference type="SUPFAM" id="SSF57850">
    <property type="entry name" value="RING/U-box"/>
    <property type="match status" value="1"/>
</dbReference>
<dbReference type="PROSITE" id="PS00518">
    <property type="entry name" value="ZF_RING_1"/>
    <property type="match status" value="1"/>
</dbReference>
<evidence type="ECO:0000256" key="6">
    <source>
        <dbReference type="SAM" id="MobiDB-lite"/>
    </source>
</evidence>